<feature type="transmembrane region" description="Helical" evidence="9">
    <location>
        <begin position="287"/>
        <end position="303"/>
    </location>
</feature>
<keyword evidence="3 9" id="KW-0813">Transport</keyword>
<evidence type="ECO:0000256" key="2">
    <source>
        <dbReference type="ARBA" id="ARBA00005887"/>
    </source>
</evidence>
<comment type="subcellular location">
    <subcellularLocation>
        <location evidence="9">Cell membrane</location>
        <topology evidence="9">Multi-pass membrane protein</topology>
    </subcellularLocation>
    <subcellularLocation>
        <location evidence="1">Membrane</location>
        <topology evidence="1">Multi-pass membrane protein</topology>
    </subcellularLocation>
</comment>
<dbReference type="GO" id="GO:0005886">
    <property type="term" value="C:plasma membrane"/>
    <property type="evidence" value="ECO:0007669"/>
    <property type="project" value="UniProtKB-SubCell"/>
</dbReference>
<comment type="similarity">
    <text evidence="2 9">Belongs to the ammonia transporter channel (TC 1.A.11.2) family.</text>
</comment>
<keyword evidence="7 9" id="KW-0924">Ammonia transport</keyword>
<evidence type="ECO:0000256" key="7">
    <source>
        <dbReference type="ARBA" id="ARBA00023177"/>
    </source>
</evidence>
<protein>
    <recommendedName>
        <fullName evidence="8 9">Ammonium transporter</fullName>
    </recommendedName>
</protein>
<dbReference type="GO" id="GO:0008519">
    <property type="term" value="F:ammonium channel activity"/>
    <property type="evidence" value="ECO:0007669"/>
    <property type="project" value="InterPro"/>
</dbReference>
<evidence type="ECO:0000256" key="4">
    <source>
        <dbReference type="ARBA" id="ARBA00022692"/>
    </source>
</evidence>
<evidence type="ECO:0000259" key="11">
    <source>
        <dbReference type="Pfam" id="PF00909"/>
    </source>
</evidence>
<feature type="transmembrane region" description="Helical" evidence="9">
    <location>
        <begin position="315"/>
        <end position="334"/>
    </location>
</feature>
<keyword evidence="5 9" id="KW-1133">Transmembrane helix</keyword>
<feature type="transmembrane region" description="Helical" evidence="9">
    <location>
        <begin position="229"/>
        <end position="248"/>
    </location>
</feature>
<keyword evidence="4 9" id="KW-0812">Transmembrane</keyword>
<name>A0A078MU08_9MICC</name>
<sequence length="583" mass="60748">MNGGDTAWVLICAGLVLFMTPGLALFYGGMVPVRNVLTMMMQNIIPLGIISVTWVLVGYTLAFSNEGDSVFGRFDAFALLDVDTPRFHTVAAGVTIPALAFVAYQMMFAVITPALLTGATAGRLKFAGWTVFLAAWSILVYPQVARWLWHPDGWLVRLGAQDWAGGMVVHAAAGAAAIAVLLVVGRRRGWPHAKTSPNNLPLMLAGAGILWFGWFGFNAGDGLQANAVAAQALMNTHIAGAAAMLTWLLVERLSGGRSTLVGAASGAIAGLATITPCAGFVNTGSALIIGLVAGCVCCFAVRAKRRLHYDDALDVIAVHFVGGVLGSFLLGFFADSTINPVSADGLFAGGGGRLLWHQVVAILSVVAFSFILSWIIAALISRTMGLREPGPEQDDLDRVQQGASGYALSGILARPTTSGRGAKADGGAPPAEVGAGGNDGTQHPAAPGTGTGTGRVQPARPAGTDGSAGAAGGTGRGGSVRAHGDALDVHHLISAVVNTSRVDGLRDALLMAGARSVELSETTVYTGRIRTELFRSEKRTLDFDDRLRVQAGVDDEHEEAVVAVLKRFGAEPHTIHRLDVTPY</sequence>
<accession>A0A078MU08</accession>
<dbReference type="PANTHER" id="PTHR43029">
    <property type="entry name" value="AMMONIUM TRANSPORTER MEP2"/>
    <property type="match status" value="1"/>
</dbReference>
<evidence type="ECO:0000313" key="12">
    <source>
        <dbReference type="EMBL" id="CEA08947.1"/>
    </source>
</evidence>
<feature type="transmembrane region" description="Helical" evidence="9">
    <location>
        <begin position="260"/>
        <end position="281"/>
    </location>
</feature>
<dbReference type="InterPro" id="IPR029020">
    <property type="entry name" value="Ammonium/urea_transptr"/>
</dbReference>
<dbReference type="InterPro" id="IPR024041">
    <property type="entry name" value="NH4_transpt_AmtB-like_dom"/>
</dbReference>
<evidence type="ECO:0000256" key="3">
    <source>
        <dbReference type="ARBA" id="ARBA00022448"/>
    </source>
</evidence>
<dbReference type="EMBL" id="LN483071">
    <property type="protein sequence ID" value="CEA08947.1"/>
    <property type="molecule type" value="Genomic_DNA"/>
</dbReference>
<dbReference type="Gene3D" id="1.10.3430.10">
    <property type="entry name" value="Ammonium transporter AmtB like domains"/>
    <property type="match status" value="1"/>
</dbReference>
<dbReference type="InterPro" id="IPR001905">
    <property type="entry name" value="Ammonium_transpt"/>
</dbReference>
<evidence type="ECO:0000256" key="6">
    <source>
        <dbReference type="ARBA" id="ARBA00023136"/>
    </source>
</evidence>
<evidence type="ECO:0000256" key="8">
    <source>
        <dbReference type="ARBA" id="ARBA00050025"/>
    </source>
</evidence>
<evidence type="ECO:0000256" key="9">
    <source>
        <dbReference type="RuleBase" id="RU362002"/>
    </source>
</evidence>
<dbReference type="AlphaFoldDB" id="A0A078MU08"/>
<feature type="region of interest" description="Disordered" evidence="10">
    <location>
        <begin position="415"/>
        <end position="482"/>
    </location>
</feature>
<dbReference type="NCBIfam" id="TIGR00836">
    <property type="entry name" value="amt"/>
    <property type="match status" value="1"/>
</dbReference>
<feature type="transmembrane region" description="Helical" evidence="9">
    <location>
        <begin position="90"/>
        <end position="114"/>
    </location>
</feature>
<dbReference type="PROSITE" id="PS01219">
    <property type="entry name" value="AMMONIUM_TRANSP"/>
    <property type="match status" value="1"/>
</dbReference>
<keyword evidence="6 9" id="KW-0472">Membrane</keyword>
<dbReference type="PANTHER" id="PTHR43029:SF10">
    <property type="entry name" value="AMMONIUM TRANSPORTER MEP2"/>
    <property type="match status" value="1"/>
</dbReference>
<feature type="transmembrane region" description="Helical" evidence="9">
    <location>
        <begin position="6"/>
        <end position="31"/>
    </location>
</feature>
<feature type="transmembrane region" description="Helical" evidence="9">
    <location>
        <begin position="354"/>
        <end position="380"/>
    </location>
</feature>
<feature type="transmembrane region" description="Helical" evidence="9">
    <location>
        <begin position="164"/>
        <end position="185"/>
    </location>
</feature>
<dbReference type="InterPro" id="IPR018047">
    <property type="entry name" value="Ammonium_transpt_CS"/>
</dbReference>
<organism evidence="12">
    <name type="scientific">Arthrobacter saudimassiliensis</name>
    <dbReference type="NCBI Taxonomy" id="1461584"/>
    <lineage>
        <taxon>Bacteria</taxon>
        <taxon>Bacillati</taxon>
        <taxon>Actinomycetota</taxon>
        <taxon>Actinomycetes</taxon>
        <taxon>Micrococcales</taxon>
        <taxon>Micrococcaceae</taxon>
        <taxon>Arthrobacter</taxon>
    </lineage>
</organism>
<feature type="transmembrane region" description="Helical" evidence="9">
    <location>
        <begin position="126"/>
        <end position="144"/>
    </location>
</feature>
<proteinExistence type="inferred from homology"/>
<dbReference type="SUPFAM" id="SSF111352">
    <property type="entry name" value="Ammonium transporter"/>
    <property type="match status" value="1"/>
</dbReference>
<reference evidence="12" key="1">
    <citation type="submission" date="2014-07" db="EMBL/GenBank/DDBJ databases">
        <authorList>
            <person name="Urmite Genomes Urmite Genomes"/>
        </authorList>
    </citation>
    <scope>NUCLEOTIDE SEQUENCE</scope>
    <source>
        <strain evidence="12">11W110_air</strain>
    </source>
</reference>
<feature type="compositionally biased region" description="Gly residues" evidence="10">
    <location>
        <begin position="469"/>
        <end position="478"/>
    </location>
</feature>
<dbReference type="PATRIC" id="fig|1461584.3.peg.2285"/>
<feature type="domain" description="Ammonium transporter AmtB-like" evidence="11">
    <location>
        <begin position="7"/>
        <end position="406"/>
    </location>
</feature>
<feature type="transmembrane region" description="Helical" evidence="9">
    <location>
        <begin position="197"/>
        <end position="217"/>
    </location>
</feature>
<evidence type="ECO:0000256" key="1">
    <source>
        <dbReference type="ARBA" id="ARBA00004141"/>
    </source>
</evidence>
<dbReference type="Pfam" id="PF00909">
    <property type="entry name" value="Ammonium_transp"/>
    <property type="match status" value="1"/>
</dbReference>
<evidence type="ECO:0000256" key="10">
    <source>
        <dbReference type="SAM" id="MobiDB-lite"/>
    </source>
</evidence>
<evidence type="ECO:0000256" key="5">
    <source>
        <dbReference type="ARBA" id="ARBA00022989"/>
    </source>
</evidence>
<feature type="transmembrane region" description="Helical" evidence="9">
    <location>
        <begin position="43"/>
        <end position="62"/>
    </location>
</feature>
<gene>
    <name evidence="12" type="primary">nrgA</name>
    <name evidence="12" type="ORF">BN1051_02309</name>
</gene>